<keyword evidence="2" id="KW-0677">Repeat</keyword>
<dbReference type="InterPro" id="IPR036772">
    <property type="entry name" value="SRCR-like_dom_sf"/>
</dbReference>
<comment type="function">
    <text evidence="6">Binds to extracellular matrix proteins. Binds to pathogen-associated molecular patterns (PAMPs) present on the cell walls of Gram-positive and Gram-negative bacteria and fungi, behaving as a pattern recognition receptor (PRR). Induces bacterial and fungal aggregation and subsequent inhibition of PAMP-induced cytokine release. Does not possess intrinsic bactericidal activity. May play a role in the innate defense and homeostasis of certain epithelial surfaces.</text>
</comment>
<feature type="disulfide bond" evidence="9">
    <location>
        <begin position="77"/>
        <end position="141"/>
    </location>
</feature>
<dbReference type="Gene3D" id="3.10.250.10">
    <property type="entry name" value="SRCR-like domain"/>
    <property type="match status" value="2"/>
</dbReference>
<feature type="non-terminal residue" evidence="11">
    <location>
        <position position="152"/>
    </location>
</feature>
<evidence type="ECO:0000313" key="11">
    <source>
        <dbReference type="EMBL" id="NWQ84374.1"/>
    </source>
</evidence>
<feature type="disulfide bond" evidence="9">
    <location>
        <begin position="121"/>
        <end position="131"/>
    </location>
</feature>
<evidence type="ECO:0000256" key="6">
    <source>
        <dbReference type="ARBA" id="ARBA00058074"/>
    </source>
</evidence>
<evidence type="ECO:0000256" key="3">
    <source>
        <dbReference type="ARBA" id="ARBA00023157"/>
    </source>
</evidence>
<evidence type="ECO:0000256" key="5">
    <source>
        <dbReference type="ARBA" id="ARBA00023180"/>
    </source>
</evidence>
<dbReference type="FunFam" id="3.10.250.10:FF:000007">
    <property type="entry name" value="Soluble scavenger receptor cysteine-rich domain-containing protein SSC5D"/>
    <property type="match status" value="1"/>
</dbReference>
<feature type="non-terminal residue" evidence="11">
    <location>
        <position position="1"/>
    </location>
</feature>
<evidence type="ECO:0000256" key="7">
    <source>
        <dbReference type="ARBA" id="ARBA00064153"/>
    </source>
</evidence>
<dbReference type="SMART" id="SM00202">
    <property type="entry name" value="SR"/>
    <property type="match status" value="1"/>
</dbReference>
<feature type="domain" description="SRCR" evidence="10">
    <location>
        <begin position="52"/>
        <end position="152"/>
    </location>
</feature>
<protein>
    <recommendedName>
        <fullName evidence="8">Soluble scavenger receptor cysteine-rich domain-containing protein SSC5D</fullName>
    </recommendedName>
</protein>
<dbReference type="PROSITE" id="PS00420">
    <property type="entry name" value="SRCR_1"/>
    <property type="match status" value="1"/>
</dbReference>
<proteinExistence type="predicted"/>
<sequence>RGLGTIWLDDVNCTGDEAALSDCPARPWGEHNCYHREDASVVCSGEASEGPVRLADGPHRCAGRVEVLHQHRWGSVCDDRWDLRDAQVLCRQLGCGAPLSALGAARYGRGSDIIWLDDVECNGTEGSIAECTARPWGEHNCYHGEDAAVVCA</sequence>
<name>A0A7K4SF27_COLPI</name>
<keyword evidence="3 9" id="KW-1015">Disulfide bond</keyword>
<evidence type="ECO:0000256" key="8">
    <source>
        <dbReference type="ARBA" id="ARBA00069168"/>
    </source>
</evidence>
<dbReference type="PANTHER" id="PTHR19331:SF487">
    <property type="entry name" value="SOLUBLE SCAVENGER RECEPTOR CYSTEINE-RICH DOMAIN-CONTAINING PROTEIN SSC5D"/>
    <property type="match status" value="1"/>
</dbReference>
<dbReference type="SUPFAM" id="SSF56487">
    <property type="entry name" value="SRCR-like"/>
    <property type="match status" value="2"/>
</dbReference>
<feature type="domain" description="SRCR" evidence="10">
    <location>
        <begin position="1"/>
        <end position="44"/>
    </location>
</feature>
<gene>
    <name evidence="11" type="primary">Ssc5d</name>
    <name evidence="11" type="ORF">COLPIC_R12807</name>
</gene>
<dbReference type="AlphaFoldDB" id="A0A7K4SF27"/>
<dbReference type="GO" id="GO:0016020">
    <property type="term" value="C:membrane"/>
    <property type="evidence" value="ECO:0007669"/>
    <property type="project" value="InterPro"/>
</dbReference>
<keyword evidence="1" id="KW-0732">Signal</keyword>
<reference evidence="11 12" key="1">
    <citation type="submission" date="2019-09" db="EMBL/GenBank/DDBJ databases">
        <title>Bird 10,000 Genomes (B10K) Project - Family phase.</title>
        <authorList>
            <person name="Zhang G."/>
        </authorList>
    </citation>
    <scope>NUCLEOTIDE SEQUENCE [LARGE SCALE GENOMIC DNA]</scope>
    <source>
        <strain evidence="11">B10K-DU-021-26</strain>
        <tissue evidence="11">Mixed tissue sample</tissue>
    </source>
</reference>
<dbReference type="PRINTS" id="PR00258">
    <property type="entry name" value="SPERACTRCPTR"/>
</dbReference>
<comment type="subunit">
    <text evidence="7">Interacts with LGALS1 and laminin.</text>
</comment>
<dbReference type="OrthoDB" id="536948at2759"/>
<dbReference type="Pfam" id="PF00530">
    <property type="entry name" value="SRCR"/>
    <property type="match status" value="2"/>
</dbReference>
<dbReference type="EMBL" id="VYZG01005143">
    <property type="protein sequence ID" value="NWQ84374.1"/>
    <property type="molecule type" value="Genomic_DNA"/>
</dbReference>
<dbReference type="PROSITE" id="PS50287">
    <property type="entry name" value="SRCR_2"/>
    <property type="match status" value="2"/>
</dbReference>
<evidence type="ECO:0000256" key="1">
    <source>
        <dbReference type="ARBA" id="ARBA00022729"/>
    </source>
</evidence>
<organism evidence="11 12">
    <name type="scientific">Columbina picui</name>
    <name type="common">Picui ground-dove</name>
    <dbReference type="NCBI Taxonomy" id="115618"/>
    <lineage>
        <taxon>Eukaryota</taxon>
        <taxon>Metazoa</taxon>
        <taxon>Chordata</taxon>
        <taxon>Craniata</taxon>
        <taxon>Vertebrata</taxon>
        <taxon>Euteleostomi</taxon>
        <taxon>Archelosauria</taxon>
        <taxon>Archosauria</taxon>
        <taxon>Dinosauria</taxon>
        <taxon>Saurischia</taxon>
        <taxon>Theropoda</taxon>
        <taxon>Coelurosauria</taxon>
        <taxon>Aves</taxon>
        <taxon>Neognathae</taxon>
        <taxon>Neoaves</taxon>
        <taxon>Columbimorphae</taxon>
        <taxon>Columbiformes</taxon>
        <taxon>Columbidae</taxon>
        <taxon>Columbina</taxon>
    </lineage>
</organism>
<keyword evidence="4" id="KW-0675">Receptor</keyword>
<evidence type="ECO:0000256" key="4">
    <source>
        <dbReference type="ARBA" id="ARBA00023170"/>
    </source>
</evidence>
<keyword evidence="5" id="KW-0325">Glycoprotein</keyword>
<evidence type="ECO:0000256" key="2">
    <source>
        <dbReference type="ARBA" id="ARBA00022737"/>
    </source>
</evidence>
<dbReference type="InterPro" id="IPR001190">
    <property type="entry name" value="SRCR"/>
</dbReference>
<accession>A0A7K4SF27</accession>
<comment type="caution">
    <text evidence="9">Lacks conserved residue(s) required for the propagation of feature annotation.</text>
</comment>
<dbReference type="Proteomes" id="UP000530263">
    <property type="component" value="Unassembled WGS sequence"/>
</dbReference>
<comment type="caution">
    <text evidence="11">The sequence shown here is derived from an EMBL/GenBank/DDBJ whole genome shotgun (WGS) entry which is preliminary data.</text>
</comment>
<feature type="disulfide bond" evidence="9">
    <location>
        <begin position="90"/>
        <end position="151"/>
    </location>
</feature>
<evidence type="ECO:0000259" key="10">
    <source>
        <dbReference type="PROSITE" id="PS50287"/>
    </source>
</evidence>
<feature type="disulfide bond" evidence="9">
    <location>
        <begin position="13"/>
        <end position="23"/>
    </location>
</feature>
<evidence type="ECO:0000313" key="12">
    <source>
        <dbReference type="Proteomes" id="UP000530263"/>
    </source>
</evidence>
<evidence type="ECO:0000256" key="9">
    <source>
        <dbReference type="PROSITE-ProRule" id="PRU00196"/>
    </source>
</evidence>
<dbReference type="PANTHER" id="PTHR19331">
    <property type="entry name" value="SCAVENGER RECEPTOR DOMAIN-CONTAINING"/>
    <property type="match status" value="1"/>
</dbReference>
<keyword evidence="12" id="KW-1185">Reference proteome</keyword>